<sequence length="83" mass="8896">MIRISDASEATGQTASVLLTGDIDAISELLLAQQQPDLEADVVLVPHHGSATSSTATWLSAMQPQYGLVSVARYSLGRCRLRR</sequence>
<dbReference type="Gene3D" id="3.60.15.10">
    <property type="entry name" value="Ribonuclease Z/Hydroxyacylglutathione hydrolase-like"/>
    <property type="match status" value="1"/>
</dbReference>
<dbReference type="AlphaFoldDB" id="A0A090QPQ0"/>
<evidence type="ECO:0000313" key="1">
    <source>
        <dbReference type="EMBL" id="GAL05145.1"/>
    </source>
</evidence>
<dbReference type="InterPro" id="IPR036866">
    <property type="entry name" value="RibonucZ/Hydroxyglut_hydro"/>
</dbReference>
<accession>A0A090QPQ0</accession>
<comment type="caution">
    <text evidence="1">The sequence shown here is derived from an EMBL/GenBank/DDBJ whole genome shotgun (WGS) entry which is preliminary data.</text>
</comment>
<gene>
    <name evidence="1" type="ORF">JCM19237_3528</name>
</gene>
<name>A0A090QPQ0_9GAMM</name>
<reference evidence="1 2" key="1">
    <citation type="journal article" date="2014" name="Genome Announc.">
        <title>Draft Genome Sequences of Two Vibrionaceae Species, Vibrio ponticus C121 and Photobacterium aphoticum C119, Isolated as Coral Reef Microbiota.</title>
        <authorList>
            <person name="Al-saari N."/>
            <person name="Meirelles P.M."/>
            <person name="Mino S."/>
            <person name="Suda W."/>
            <person name="Oshima K."/>
            <person name="Hattori M."/>
            <person name="Ohkuma M."/>
            <person name="Thompson F.L."/>
            <person name="Gomez-Gil B."/>
            <person name="Sawabe T."/>
            <person name="Sawabe T."/>
        </authorList>
    </citation>
    <scope>NUCLEOTIDE SEQUENCE [LARGE SCALE GENOMIC DNA]</scope>
    <source>
        <strain evidence="1 2">JCM 19237</strain>
    </source>
</reference>
<protein>
    <submittedName>
        <fullName evidence="1">DNA internalization-related competence protein ComEC/Rec2</fullName>
    </submittedName>
</protein>
<dbReference type="SUPFAM" id="SSF56281">
    <property type="entry name" value="Metallo-hydrolase/oxidoreductase"/>
    <property type="match status" value="1"/>
</dbReference>
<evidence type="ECO:0000313" key="2">
    <source>
        <dbReference type="Proteomes" id="UP000029227"/>
    </source>
</evidence>
<dbReference type="PANTHER" id="PTHR30619:SF1">
    <property type="entry name" value="RECOMBINATION PROTEIN 2"/>
    <property type="match status" value="1"/>
</dbReference>
<dbReference type="InterPro" id="IPR052159">
    <property type="entry name" value="Competence_DNA_uptake"/>
</dbReference>
<proteinExistence type="predicted"/>
<dbReference type="EMBL" id="BBMN01000006">
    <property type="protein sequence ID" value="GAL05145.1"/>
    <property type="molecule type" value="Genomic_DNA"/>
</dbReference>
<dbReference type="STRING" id="754436.JCM19237_3528"/>
<dbReference type="Proteomes" id="UP000029227">
    <property type="component" value="Unassembled WGS sequence"/>
</dbReference>
<dbReference type="eggNOG" id="COG2333">
    <property type="taxonomic scope" value="Bacteria"/>
</dbReference>
<organism evidence="1 2">
    <name type="scientific">Photobacterium aphoticum</name>
    <dbReference type="NCBI Taxonomy" id="754436"/>
    <lineage>
        <taxon>Bacteria</taxon>
        <taxon>Pseudomonadati</taxon>
        <taxon>Pseudomonadota</taxon>
        <taxon>Gammaproteobacteria</taxon>
        <taxon>Vibrionales</taxon>
        <taxon>Vibrionaceae</taxon>
        <taxon>Photobacterium</taxon>
    </lineage>
</organism>
<dbReference type="PANTHER" id="PTHR30619">
    <property type="entry name" value="DNA INTERNALIZATION/COMPETENCE PROTEIN COMEC/REC2"/>
    <property type="match status" value="1"/>
</dbReference>